<dbReference type="eggNOG" id="COG2508">
    <property type="taxonomic scope" value="Bacteria"/>
</dbReference>
<dbReference type="OrthoDB" id="9792148at2"/>
<proteinExistence type="predicted"/>
<feature type="domain" description="PucR C-terminal helix-turn-helix" evidence="1">
    <location>
        <begin position="235"/>
        <end position="292"/>
    </location>
</feature>
<dbReference type="SUPFAM" id="SSF46689">
    <property type="entry name" value="Homeodomain-like"/>
    <property type="match status" value="1"/>
</dbReference>
<protein>
    <recommendedName>
        <fullName evidence="1">PucR C-terminal helix-turn-helix domain-containing protein</fullName>
    </recommendedName>
</protein>
<dbReference type="EMBL" id="AP012050">
    <property type="protein sequence ID" value="BAM47976.1"/>
    <property type="molecule type" value="Genomic_DNA"/>
</dbReference>
<dbReference type="PATRIC" id="fig|698758.3.peg.1846"/>
<dbReference type="AlphaFoldDB" id="K0J531"/>
<keyword evidence="3" id="KW-1185">Reference proteome</keyword>
<dbReference type="Pfam" id="PF13556">
    <property type="entry name" value="HTH_30"/>
    <property type="match status" value="1"/>
</dbReference>
<sequence length="298" mass="35078">MIDQLKKIYSSLVIKQPNQTNQPAKYQWFMTADNTIIGIEKQELDQKDQSLLELILTPYHGAHPPVTNREQCWHHLINELDESTFNHKPKQYRFIMYTLSEPLADPEDFRTAIDGLYSSRPAIVWMNQLSGIIIEEDLNLDEETISYEDMIEVFTTDFYLDVQLYIGPYLSDLNKAHEYYTWMQTSFEKLNRYSTKPVMSYVSAIPYLITTIKSKTDSRFLVEAILQETAEDEELLRSIQVFLESNFNVSLAAKELYMHRNSLQYRIDKFIEKTNIDVKQFENAVSVYLILLLKRHVD</sequence>
<dbReference type="Gene3D" id="1.10.10.2840">
    <property type="entry name" value="PucR C-terminal helix-turn-helix domain"/>
    <property type="match status" value="1"/>
</dbReference>
<organism evidence="2 3">
    <name type="scientific">Amphibacillus xylanus (strain ATCC 51415 / DSM 6626 / JCM 7361 / LMG 17667 / NBRC 15112 / Ep01)</name>
    <dbReference type="NCBI Taxonomy" id="698758"/>
    <lineage>
        <taxon>Bacteria</taxon>
        <taxon>Bacillati</taxon>
        <taxon>Bacillota</taxon>
        <taxon>Bacilli</taxon>
        <taxon>Bacillales</taxon>
        <taxon>Bacillaceae</taxon>
        <taxon>Amphibacillus</taxon>
    </lineage>
</organism>
<dbReference type="HOGENOM" id="CLU_081318_0_0_9"/>
<dbReference type="InterPro" id="IPR025736">
    <property type="entry name" value="PucR_C-HTH_dom"/>
</dbReference>
<dbReference type="RefSeq" id="WP_015010564.1">
    <property type="nucleotide sequence ID" value="NC_018704.1"/>
</dbReference>
<evidence type="ECO:0000259" key="1">
    <source>
        <dbReference type="Pfam" id="PF13556"/>
    </source>
</evidence>
<accession>K0J531</accession>
<dbReference type="KEGG" id="axl:AXY_18440"/>
<evidence type="ECO:0000313" key="3">
    <source>
        <dbReference type="Proteomes" id="UP000006294"/>
    </source>
</evidence>
<dbReference type="InterPro" id="IPR051448">
    <property type="entry name" value="CdaR-like_regulators"/>
</dbReference>
<dbReference type="PANTHER" id="PTHR33744:SF15">
    <property type="entry name" value="CARBOHYDRATE DIACID REGULATOR"/>
    <property type="match status" value="1"/>
</dbReference>
<dbReference type="PANTHER" id="PTHR33744">
    <property type="entry name" value="CARBOHYDRATE DIACID REGULATOR"/>
    <property type="match status" value="1"/>
</dbReference>
<name>K0J531_AMPXN</name>
<dbReference type="InterPro" id="IPR042070">
    <property type="entry name" value="PucR_C-HTH_sf"/>
</dbReference>
<evidence type="ECO:0000313" key="2">
    <source>
        <dbReference type="EMBL" id="BAM47976.1"/>
    </source>
</evidence>
<dbReference type="InterPro" id="IPR009057">
    <property type="entry name" value="Homeodomain-like_sf"/>
</dbReference>
<dbReference type="STRING" id="698758.AXY_18440"/>
<dbReference type="Proteomes" id="UP000006294">
    <property type="component" value="Chromosome"/>
</dbReference>
<gene>
    <name evidence="2" type="ordered locus">AXY_18440</name>
</gene>
<reference evidence="2 3" key="1">
    <citation type="submission" date="2011-01" db="EMBL/GenBank/DDBJ databases">
        <title>Whole genome sequence of Amphibacillus xylinus NBRC 15112.</title>
        <authorList>
            <person name="Nakazawa H."/>
            <person name="Katano Y."/>
            <person name="Nakamura S."/>
            <person name="Sasagawa M."/>
            <person name="Fukada J."/>
            <person name="Arai T."/>
            <person name="Sasakura N."/>
            <person name="Mochizuki D."/>
            <person name="Hosoyama A."/>
            <person name="Harada K."/>
            <person name="Horikawa H."/>
            <person name="Kato Y."/>
            <person name="Harada T."/>
            <person name="Sasaki K."/>
            <person name="Sekiguchi M."/>
            <person name="Hodoyama M."/>
            <person name="Nishiko R."/>
            <person name="Narita H."/>
            <person name="Hanamaki A."/>
            <person name="Hata C."/>
            <person name="Konno Y."/>
            <person name="Niimura Y."/>
            <person name="Yamazaki S."/>
            <person name="Fujita N."/>
        </authorList>
    </citation>
    <scope>NUCLEOTIDE SEQUENCE [LARGE SCALE GENOMIC DNA]</scope>
    <source>
        <strain evidence="3">ATCC 51415 / DSM 6626 / JCM 7361 / LMG 17667 / NBRC 15112 / Ep01</strain>
    </source>
</reference>